<dbReference type="InterPro" id="IPR036237">
    <property type="entry name" value="Xyl_isomerase-like_sf"/>
</dbReference>
<dbReference type="PANTHER" id="PTHR12110:SF41">
    <property type="entry name" value="INOSOSE DEHYDRATASE"/>
    <property type="match status" value="1"/>
</dbReference>
<proteinExistence type="predicted"/>
<evidence type="ECO:0000313" key="2">
    <source>
        <dbReference type="EMBL" id="SEN19897.1"/>
    </source>
</evidence>
<evidence type="ECO:0000259" key="1">
    <source>
        <dbReference type="Pfam" id="PF01261"/>
    </source>
</evidence>
<gene>
    <name evidence="2" type="ORF">SAMN05444955_10740</name>
</gene>
<dbReference type="InterPro" id="IPR050312">
    <property type="entry name" value="IolE/XylAMocC-like"/>
</dbReference>
<dbReference type="InterPro" id="IPR030823">
    <property type="entry name" value="IolE/MocC"/>
</dbReference>
<organism evidence="2 3">
    <name type="scientific">Lihuaxuella thermophila</name>
    <dbReference type="NCBI Taxonomy" id="1173111"/>
    <lineage>
        <taxon>Bacteria</taxon>
        <taxon>Bacillati</taxon>
        <taxon>Bacillota</taxon>
        <taxon>Bacilli</taxon>
        <taxon>Bacillales</taxon>
        <taxon>Thermoactinomycetaceae</taxon>
        <taxon>Lihuaxuella</taxon>
    </lineage>
</organism>
<dbReference type="EMBL" id="FOCQ01000007">
    <property type="protein sequence ID" value="SEN19897.1"/>
    <property type="molecule type" value="Genomic_DNA"/>
</dbReference>
<keyword evidence="3" id="KW-1185">Reference proteome</keyword>
<dbReference type="SUPFAM" id="SSF51658">
    <property type="entry name" value="Xylose isomerase-like"/>
    <property type="match status" value="1"/>
</dbReference>
<dbReference type="OrthoDB" id="9779184at2"/>
<evidence type="ECO:0000313" key="3">
    <source>
        <dbReference type="Proteomes" id="UP000199695"/>
    </source>
</evidence>
<dbReference type="NCBIfam" id="TIGR04379">
    <property type="entry name" value="myo_inos_iolE"/>
    <property type="match status" value="1"/>
</dbReference>
<dbReference type="AlphaFoldDB" id="A0A1H8EM08"/>
<accession>A0A1H8EM08</accession>
<dbReference type="Pfam" id="PF01261">
    <property type="entry name" value="AP_endonuc_2"/>
    <property type="match status" value="1"/>
</dbReference>
<protein>
    <submittedName>
        <fullName evidence="2">Inosose dehydratase</fullName>
    </submittedName>
</protein>
<dbReference type="STRING" id="1173111.SAMN05444955_10740"/>
<name>A0A1H8EM08_9BACL</name>
<dbReference type="RefSeq" id="WP_089967709.1">
    <property type="nucleotide sequence ID" value="NZ_FOCQ01000007.1"/>
</dbReference>
<dbReference type="Proteomes" id="UP000199695">
    <property type="component" value="Unassembled WGS sequence"/>
</dbReference>
<feature type="domain" description="Xylose isomerase-like TIM barrel" evidence="1">
    <location>
        <begin position="58"/>
        <end position="288"/>
    </location>
</feature>
<reference evidence="2 3" key="1">
    <citation type="submission" date="2016-10" db="EMBL/GenBank/DDBJ databases">
        <authorList>
            <person name="de Groot N.N."/>
        </authorList>
    </citation>
    <scope>NUCLEOTIDE SEQUENCE [LARGE SCALE GENOMIC DNA]</scope>
    <source>
        <strain evidence="2 3">DSM 46701</strain>
    </source>
</reference>
<dbReference type="PANTHER" id="PTHR12110">
    <property type="entry name" value="HYDROXYPYRUVATE ISOMERASE"/>
    <property type="match status" value="1"/>
</dbReference>
<dbReference type="Gene3D" id="3.20.20.150">
    <property type="entry name" value="Divalent-metal-dependent TIM barrel enzymes"/>
    <property type="match status" value="1"/>
</dbReference>
<dbReference type="InterPro" id="IPR013022">
    <property type="entry name" value="Xyl_isomerase-like_TIM-brl"/>
</dbReference>
<sequence>MSVNQTETRHFRIGIAPISWVNDDIPGLGDHYTQDQVLSEMSSLGYVSTEMGRLFMQDPPSLKAKLDEYGIQLASKFVGTLFSDATRLDEELQSFHEWVNYLREMGCKHVIVCEMGGSMHWDPRRSQEEMTVQKLTDSEWKSLVNGLHRAAKLCRENGMELVYHFHAGTVVETREEIDRLMELTDPDLVHLLYDTGHALYGGYDPLELLTKYYDRIQYVHLKNVRHDVLEYVRKENLDFRTAVLKGLFTVPGDPQGCIDFKPIFKELIERGYDGWWIVEAEQDPAIADPYKYAKMAKEYIEATVMSIQSANQTSGRRENRE</sequence>